<evidence type="ECO:0000256" key="6">
    <source>
        <dbReference type="SAM" id="Phobius"/>
    </source>
</evidence>
<feature type="coiled-coil region" evidence="5">
    <location>
        <begin position="558"/>
        <end position="605"/>
    </location>
</feature>
<feature type="domain" description="Methyl-accepting transducer" evidence="7">
    <location>
        <begin position="385"/>
        <end position="621"/>
    </location>
</feature>
<dbReference type="PROSITE" id="PS50111">
    <property type="entry name" value="CHEMOTAXIS_TRANSDUC_2"/>
    <property type="match status" value="1"/>
</dbReference>
<dbReference type="SMART" id="SM00304">
    <property type="entry name" value="HAMP"/>
    <property type="match status" value="1"/>
</dbReference>
<dbReference type="SMART" id="SM00283">
    <property type="entry name" value="MA"/>
    <property type="match status" value="1"/>
</dbReference>
<evidence type="ECO:0000256" key="3">
    <source>
        <dbReference type="ARBA" id="ARBA00029447"/>
    </source>
</evidence>
<keyword evidence="5" id="KW-0175">Coiled coil</keyword>
<dbReference type="GO" id="GO:0007165">
    <property type="term" value="P:signal transduction"/>
    <property type="evidence" value="ECO:0007669"/>
    <property type="project" value="UniProtKB-KW"/>
</dbReference>
<dbReference type="FunFam" id="1.10.287.950:FF:000001">
    <property type="entry name" value="Methyl-accepting chemotaxis sensory transducer"/>
    <property type="match status" value="1"/>
</dbReference>
<keyword evidence="6" id="KW-0472">Membrane</keyword>
<comment type="caution">
    <text evidence="9">The sequence shown here is derived from an EMBL/GenBank/DDBJ whole genome shotgun (WGS) entry which is preliminary data.</text>
</comment>
<evidence type="ECO:0000256" key="4">
    <source>
        <dbReference type="PROSITE-ProRule" id="PRU00284"/>
    </source>
</evidence>
<dbReference type="InterPro" id="IPR004090">
    <property type="entry name" value="Chemotax_Me-accpt_rcpt"/>
</dbReference>
<dbReference type="Gene3D" id="1.10.287.950">
    <property type="entry name" value="Methyl-accepting chemotaxis protein"/>
    <property type="match status" value="1"/>
</dbReference>
<name>A0A370U4Q3_9GAMM</name>
<feature type="domain" description="HAMP" evidence="8">
    <location>
        <begin position="328"/>
        <end position="380"/>
    </location>
</feature>
<keyword evidence="6" id="KW-1133">Transmembrane helix</keyword>
<comment type="similarity">
    <text evidence="3">Belongs to the methyl-accepting chemotaxis (MCP) protein family.</text>
</comment>
<dbReference type="GO" id="GO:0016020">
    <property type="term" value="C:membrane"/>
    <property type="evidence" value="ECO:0007669"/>
    <property type="project" value="UniProtKB-SubCell"/>
</dbReference>
<evidence type="ECO:0000313" key="10">
    <source>
        <dbReference type="Proteomes" id="UP000254326"/>
    </source>
</evidence>
<dbReference type="InterPro" id="IPR003660">
    <property type="entry name" value="HAMP_dom"/>
</dbReference>
<dbReference type="SUPFAM" id="SSF58104">
    <property type="entry name" value="Methyl-accepting chemotaxis protein (MCP) signaling domain"/>
    <property type="match status" value="1"/>
</dbReference>
<dbReference type="AlphaFoldDB" id="A0A370U4Q3"/>
<evidence type="ECO:0000259" key="7">
    <source>
        <dbReference type="PROSITE" id="PS50111"/>
    </source>
</evidence>
<dbReference type="PRINTS" id="PR00260">
    <property type="entry name" value="CHEMTRNSDUCR"/>
</dbReference>
<proteinExistence type="inferred from homology"/>
<dbReference type="GO" id="GO:0004888">
    <property type="term" value="F:transmembrane signaling receptor activity"/>
    <property type="evidence" value="ECO:0007669"/>
    <property type="project" value="InterPro"/>
</dbReference>
<feature type="transmembrane region" description="Helical" evidence="6">
    <location>
        <begin position="307"/>
        <end position="326"/>
    </location>
</feature>
<dbReference type="PANTHER" id="PTHR32089">
    <property type="entry name" value="METHYL-ACCEPTING CHEMOTAXIS PROTEIN MCPB"/>
    <property type="match status" value="1"/>
</dbReference>
<evidence type="ECO:0000256" key="2">
    <source>
        <dbReference type="ARBA" id="ARBA00023224"/>
    </source>
</evidence>
<dbReference type="CDD" id="cd06225">
    <property type="entry name" value="HAMP"/>
    <property type="match status" value="1"/>
</dbReference>
<dbReference type="RefSeq" id="WP_115469535.1">
    <property type="nucleotide sequence ID" value="NZ_QKRA01000015.1"/>
</dbReference>
<dbReference type="Proteomes" id="UP000254326">
    <property type="component" value="Unassembled WGS sequence"/>
</dbReference>
<evidence type="ECO:0000256" key="5">
    <source>
        <dbReference type="SAM" id="Coils"/>
    </source>
</evidence>
<evidence type="ECO:0000313" key="9">
    <source>
        <dbReference type="EMBL" id="RDL42733.1"/>
    </source>
</evidence>
<organism evidence="9 10">
    <name type="scientific">Marinomonas piezotolerans</name>
    <dbReference type="NCBI Taxonomy" id="2213058"/>
    <lineage>
        <taxon>Bacteria</taxon>
        <taxon>Pseudomonadati</taxon>
        <taxon>Pseudomonadota</taxon>
        <taxon>Gammaproteobacteria</taxon>
        <taxon>Oceanospirillales</taxon>
        <taxon>Oceanospirillaceae</taxon>
        <taxon>Marinomonas</taxon>
    </lineage>
</organism>
<comment type="subcellular location">
    <subcellularLocation>
        <location evidence="1">Membrane</location>
    </subcellularLocation>
</comment>
<dbReference type="PROSITE" id="PS50885">
    <property type="entry name" value="HAMP"/>
    <property type="match status" value="1"/>
</dbReference>
<dbReference type="CDD" id="cd11386">
    <property type="entry name" value="MCP_signal"/>
    <property type="match status" value="1"/>
</dbReference>
<gene>
    <name evidence="9" type="ORF">DN730_18095</name>
</gene>
<dbReference type="Pfam" id="PF00015">
    <property type="entry name" value="MCPsignal"/>
    <property type="match status" value="1"/>
</dbReference>
<evidence type="ECO:0000259" key="8">
    <source>
        <dbReference type="PROSITE" id="PS50885"/>
    </source>
</evidence>
<accession>A0A370U4Q3</accession>
<evidence type="ECO:0000256" key="1">
    <source>
        <dbReference type="ARBA" id="ARBA00004370"/>
    </source>
</evidence>
<protein>
    <submittedName>
        <fullName evidence="9">Methyl-accepting chemotaxis protein</fullName>
    </submittedName>
</protein>
<reference evidence="9 10" key="1">
    <citation type="submission" date="2018-06" db="EMBL/GenBank/DDBJ databases">
        <title>Marinomonas sp. YLB-05 draft genome sequence.</title>
        <authorList>
            <person name="Yu L."/>
            <person name="Tang X."/>
        </authorList>
    </citation>
    <scope>NUCLEOTIDE SEQUENCE [LARGE SCALE GENOMIC DNA]</scope>
    <source>
        <strain evidence="9 10">YLB-05</strain>
    </source>
</reference>
<dbReference type="OrthoDB" id="5693655at2"/>
<dbReference type="PANTHER" id="PTHR32089:SF70">
    <property type="entry name" value="ENERGY TAXIS MODULATING METHYL ACCEPTING SENSORY TRANSDUCER"/>
    <property type="match status" value="1"/>
</dbReference>
<keyword evidence="6" id="KW-0812">Transmembrane</keyword>
<dbReference type="Pfam" id="PF00672">
    <property type="entry name" value="HAMP"/>
    <property type="match status" value="1"/>
</dbReference>
<keyword evidence="10" id="KW-1185">Reference proteome</keyword>
<dbReference type="EMBL" id="QKRA01000015">
    <property type="protein sequence ID" value="RDL42733.1"/>
    <property type="molecule type" value="Genomic_DNA"/>
</dbReference>
<dbReference type="InterPro" id="IPR004089">
    <property type="entry name" value="MCPsignal_dom"/>
</dbReference>
<dbReference type="GO" id="GO:0006935">
    <property type="term" value="P:chemotaxis"/>
    <property type="evidence" value="ECO:0007669"/>
    <property type="project" value="InterPro"/>
</dbReference>
<keyword evidence="2 4" id="KW-0807">Transducer</keyword>
<sequence>MSLSVVQRVLLGFIVLLVLLFVVAGSGITGLNSVQQRIVTVTGDVADISDGSNALGAAMSQTSGSVLQYLIASSDASLEEASMQYSEAQDAFRAQLDHLKARLSSYPDILAVLNAIESEAGMFVGVADTAIAEHSRQVQLERALPDKKLDLKDQLSFAIEDLEAIERFPESNEQEFAAGLAKTQMQSLKLLVGDYFDSSDLESLSDIAGEIERAFAPVDKVLSKLNDENLVENISAVRSATTGEDGVISDYYELNKIRSQSELAASSLVSSLTTVQEHQQTLSQLVQVLREDAKQNALNTSSNAKSVSLIVVAISVVIAILIAIWVSRSIRKPLAKILAVLDLIANGDLTQRVTVSSQDEFGQLSRWVNMLVKKLGAVVRQIDDASDEVVKSANDVYHSSSKTQHIMQDQNDKTTAVASAMNEMSATVAEVAKNAEVTLSKVTDVDKSASHSLERMNVNIEQVQKLVTQLESSSEIVQRVNQYSQNIGQILEVIQDIAEQTNLLALNAAIEAARAGEQGRGFAVVADEVRTLANRTHTSTEEIQTVISNLQSGVQDTVSSMEQSRQNARDSMEEAQSVGVVLQDLRNFMTEIRDLSIQIATAAEQQSIVAQEINQSVHDISASSEGAMDEAVAGQENCQKMNELAVNQRELVGQFKTS</sequence>